<dbReference type="Proteomes" id="UP000192356">
    <property type="component" value="Unassembled WGS sequence"/>
</dbReference>
<accession>A0A1X0QD99</accession>
<dbReference type="CDD" id="cd18039">
    <property type="entry name" value="DEXXQc_UPF1"/>
    <property type="match status" value="1"/>
</dbReference>
<dbReference type="GO" id="GO:0003724">
    <property type="term" value="F:RNA helicase activity"/>
    <property type="evidence" value="ECO:0007669"/>
    <property type="project" value="InterPro"/>
</dbReference>
<evidence type="ECO:0000256" key="3">
    <source>
        <dbReference type="ARBA" id="ARBA00022801"/>
    </source>
</evidence>
<evidence type="ECO:0000259" key="7">
    <source>
        <dbReference type="PROSITE" id="PS51997"/>
    </source>
</evidence>
<gene>
    <name evidence="8" type="primary">RENT1</name>
    <name evidence="8" type="ORF">HERIO_391</name>
</gene>
<evidence type="ECO:0000313" key="9">
    <source>
        <dbReference type="Proteomes" id="UP000192356"/>
    </source>
</evidence>
<organism evidence="8 9">
    <name type="scientific">Hepatospora eriocheir</name>
    <dbReference type="NCBI Taxonomy" id="1081669"/>
    <lineage>
        <taxon>Eukaryota</taxon>
        <taxon>Fungi</taxon>
        <taxon>Fungi incertae sedis</taxon>
        <taxon>Microsporidia</taxon>
        <taxon>Hepatosporidae</taxon>
        <taxon>Hepatospora</taxon>
    </lineage>
</organism>
<keyword evidence="3" id="KW-0378">Hydrolase</keyword>
<dbReference type="PANTHER" id="PTHR10887:SF364">
    <property type="entry name" value="REGULATOR OF NONSENSE TRANSCRIPTS 1"/>
    <property type="match status" value="1"/>
</dbReference>
<dbReference type="FunFam" id="3.40.50.300:FF:000326">
    <property type="entry name" value="P-loop containing nucleoside triphosphate hydrolase"/>
    <property type="match status" value="1"/>
</dbReference>
<evidence type="ECO:0000313" key="8">
    <source>
        <dbReference type="EMBL" id="ORD97758.1"/>
    </source>
</evidence>
<dbReference type="InterPro" id="IPR027417">
    <property type="entry name" value="P-loop_NTPase"/>
</dbReference>
<evidence type="ECO:0000256" key="5">
    <source>
        <dbReference type="ARBA" id="ARBA00022840"/>
    </source>
</evidence>
<keyword evidence="4" id="KW-0347">Helicase</keyword>
<dbReference type="GO" id="GO:0008270">
    <property type="term" value="F:zinc ion binding"/>
    <property type="evidence" value="ECO:0007669"/>
    <property type="project" value="UniProtKB-UniRule"/>
</dbReference>
<dbReference type="Pfam" id="PF13086">
    <property type="entry name" value="AAA_11"/>
    <property type="match status" value="2"/>
</dbReference>
<dbReference type="AlphaFoldDB" id="A0A1X0QD99"/>
<dbReference type="InterPro" id="IPR041677">
    <property type="entry name" value="DNA2/NAM7_AAA_11"/>
</dbReference>
<dbReference type="OrthoDB" id="6513042at2759"/>
<comment type="caution">
    <text evidence="6">Lacks conserved residue(s) required for the propagation of feature annotation.</text>
</comment>
<keyword evidence="2" id="KW-0547">Nucleotide-binding</keyword>
<dbReference type="VEuPathDB" id="MicrosporidiaDB:A0H76_367"/>
<dbReference type="GO" id="GO:0005737">
    <property type="term" value="C:cytoplasm"/>
    <property type="evidence" value="ECO:0007669"/>
    <property type="project" value="InterPro"/>
</dbReference>
<dbReference type="InterPro" id="IPR018999">
    <property type="entry name" value="UPF1_CH/ZBD"/>
</dbReference>
<keyword evidence="6" id="KW-0862">Zinc</keyword>
<keyword evidence="5" id="KW-0067">ATP-binding</keyword>
<name>A0A1X0QD99_9MICR</name>
<keyword evidence="6" id="KW-0479">Metal-binding</keyword>
<dbReference type="Pfam" id="PF13087">
    <property type="entry name" value="AAA_12"/>
    <property type="match status" value="1"/>
</dbReference>
<dbReference type="SUPFAM" id="SSF52540">
    <property type="entry name" value="P-loop containing nucleoside triphosphate hydrolases"/>
    <property type="match status" value="1"/>
</dbReference>
<feature type="region of interest" description="C4" evidence="6">
    <location>
        <begin position="68"/>
        <end position="98"/>
    </location>
</feature>
<dbReference type="Gene3D" id="3.40.50.300">
    <property type="entry name" value="P-loop containing nucleotide triphosphate hydrolases"/>
    <property type="match status" value="2"/>
</dbReference>
<protein>
    <submittedName>
        <fullName evidence="8">RENT1</fullName>
    </submittedName>
</protein>
<dbReference type="CDD" id="cd18808">
    <property type="entry name" value="SF1_C_Upf1"/>
    <property type="match status" value="1"/>
</dbReference>
<dbReference type="PANTHER" id="PTHR10887">
    <property type="entry name" value="DNA2/NAM7 HELICASE FAMILY"/>
    <property type="match status" value="1"/>
</dbReference>
<reference evidence="8 9" key="1">
    <citation type="journal article" date="2017" name="Environ. Microbiol.">
        <title>Decay of the glycolytic pathway and adaptation to intranuclear parasitism within Enterocytozoonidae microsporidia.</title>
        <authorList>
            <person name="Wiredu Boakye D."/>
            <person name="Jaroenlak P."/>
            <person name="Prachumwat A."/>
            <person name="Williams T.A."/>
            <person name="Bateman K.S."/>
            <person name="Itsathitphaisarn O."/>
            <person name="Sritunyalucksana K."/>
            <person name="Paszkiewicz K.H."/>
            <person name="Moore K.A."/>
            <person name="Stentiford G.D."/>
            <person name="Williams B.A."/>
        </authorList>
    </citation>
    <scope>NUCLEOTIDE SEQUENCE [LARGE SCALE GENOMIC DNA]</scope>
    <source>
        <strain evidence="8 9">GB1</strain>
    </source>
</reference>
<dbReference type="InterPro" id="IPR041679">
    <property type="entry name" value="DNA2/NAM7-like_C"/>
</dbReference>
<dbReference type="PROSITE" id="PS51997">
    <property type="entry name" value="UPF1_CH_RICH"/>
    <property type="match status" value="1"/>
</dbReference>
<feature type="domain" description="Upf1" evidence="7">
    <location>
        <begin position="10"/>
        <end position="182"/>
    </location>
</feature>
<dbReference type="GO" id="GO:0005694">
    <property type="term" value="C:chromosome"/>
    <property type="evidence" value="ECO:0007669"/>
    <property type="project" value="UniProtKB-ARBA"/>
</dbReference>
<comment type="similarity">
    <text evidence="1">Belongs to the DNA2/NAM7 helicase family.</text>
</comment>
<comment type="caution">
    <text evidence="8">The sequence shown here is derived from an EMBL/GenBank/DDBJ whole genome shotgun (WGS) entry which is preliminary data.</text>
</comment>
<keyword evidence="9" id="KW-1185">Reference proteome</keyword>
<sequence length="733" mass="84062">MNYRETKQSEFIDNDHSCKYCNNPTVCKCKECNVYYCNDSSDGISHIIYHMVKSKHIELIINDRLIYCENCKQTNLFKMGYTIENESLSSDLIEHLKGLSIDDIKSNKSYLTNLKFFCKFCGDHKPIIKNKVLDFLESYISDVDIKSFEKNSLPIVRVNFTPFSYMETFKTLIKAESLKEKDIKESMKQENVKLRLEENYVYFCYRRTNELKINISDEIRFSRKNVSFIGVVCRDQFTDELKVEINESDIDKVLANNIFNVEFILKSVCYDRMKNALNKLYKDRNKNLIFKLILSNQWLNENTGESKLFKENLNGEIKNILVPNNFPTLNDSQAVAVKASLNKTLTLIQGPPGTGKTFVSAVIVYNFVKLFKKKVLIVAPSNTAVDQLAIKINSTGIKVLRVMSRRKESEKTEIDFLSLHTLVKSFKVDVKDEGIIKDELIKAAEVVCCTCVTAGMKLFKKFSFPVVLIDEAVQCTEPLSLIPCVYNPSQLILVGDHKQLGPTVLNKDVIKCGFKQSLFERLLKLDYIPYLLTIQYRMIIPLCEFPSEYFYSGLLKTSTKPFLRNLFMPSNFFYCCDGKEEVSQSGTSYVNKKEAVLVENVTRHLFKNGILESQIGIITPYEGQRSHILDNLQEAGNLEISNVDGFQGREKDFIIVSLVRSNNYQGIGFVADRRRMNVTLTRAKYGLVIIGDPFTLNKCSMWADLLAFYDNKGRILKGSLSNLKNVDLKTLIN</sequence>
<dbReference type="GO" id="GO:0005524">
    <property type="term" value="F:ATP binding"/>
    <property type="evidence" value="ECO:0007669"/>
    <property type="project" value="UniProtKB-KW"/>
</dbReference>
<dbReference type="InterPro" id="IPR047187">
    <property type="entry name" value="SF1_C_Upf1"/>
</dbReference>
<evidence type="ECO:0000256" key="1">
    <source>
        <dbReference type="ARBA" id="ARBA00007913"/>
    </source>
</evidence>
<evidence type="ECO:0000256" key="6">
    <source>
        <dbReference type="PROSITE-ProRule" id="PRU01341"/>
    </source>
</evidence>
<dbReference type="InterPro" id="IPR045055">
    <property type="entry name" value="DNA2/NAM7-like"/>
</dbReference>
<proteinExistence type="inferred from homology"/>
<dbReference type="GO" id="GO:0000184">
    <property type="term" value="P:nuclear-transcribed mRNA catabolic process, nonsense-mediated decay"/>
    <property type="evidence" value="ECO:0007669"/>
    <property type="project" value="InterPro"/>
</dbReference>
<evidence type="ECO:0000256" key="2">
    <source>
        <dbReference type="ARBA" id="ARBA00022741"/>
    </source>
</evidence>
<dbReference type="EMBL" id="LVKB01000011">
    <property type="protein sequence ID" value="ORD97758.1"/>
    <property type="molecule type" value="Genomic_DNA"/>
</dbReference>
<evidence type="ECO:0000256" key="4">
    <source>
        <dbReference type="ARBA" id="ARBA00022806"/>
    </source>
</evidence>
<dbReference type="GO" id="GO:0003723">
    <property type="term" value="F:RNA binding"/>
    <property type="evidence" value="ECO:0007669"/>
    <property type="project" value="InterPro"/>
</dbReference>
<dbReference type="GO" id="GO:0016787">
    <property type="term" value="F:hydrolase activity"/>
    <property type="evidence" value="ECO:0007669"/>
    <property type="project" value="UniProtKB-KW"/>
</dbReference>
<dbReference type="Pfam" id="PF09416">
    <property type="entry name" value="UPF1_Zn_bind"/>
    <property type="match status" value="1"/>
</dbReference>
<dbReference type="VEuPathDB" id="MicrosporidiaDB:HERIO_391"/>
<keyword evidence="6" id="KW-0863">Zinc-finger</keyword>